<feature type="transmembrane region" description="Helical" evidence="1">
    <location>
        <begin position="79"/>
        <end position="98"/>
    </location>
</feature>
<protein>
    <submittedName>
        <fullName evidence="2">Uncharacterized protein</fullName>
    </submittedName>
</protein>
<sequence length="210" mass="23628">MSAEGNTIAKTLLLAHIAILNVLCLLYWDTDKIFFIRVEKSDIHCQYLVSNILCILSYVSLLASLILDPNSFSIKLSGFNPLLLDNIFLLCSIMVRLARYIFASSKSNILGFDTSRSSSILFLNCLCLPIPQKFLNNFNFSLLSIRSLFTINCCSHKTRALFICLGSNFLFIICFHDDLALLFRDMQNSSYSIALSPISIIFPKDLNASV</sequence>
<accession>Q82999</accession>
<organismHost>
    <name type="scientific">Homo sapiens</name>
    <name type="common">Human</name>
    <dbReference type="NCBI Taxonomy" id="9606"/>
</organismHost>
<keyword evidence="1" id="KW-0472">Membrane</keyword>
<name>Q82999_BUNLC</name>
<keyword evidence="1" id="KW-0812">Transmembrane</keyword>
<organismHost>
    <name type="scientific">Tamias</name>
    <dbReference type="NCBI Taxonomy" id="13712"/>
</organismHost>
<proteinExistence type="evidence at transcript level"/>
<reference evidence="2 3" key="4">
    <citation type="journal article" date="1995" name="Virology">
        <title>Completion of the La Crosse virus genome sequence and genetic comparisons of the L proteins of the Bunyaviridae.</title>
        <authorList>
            <person name="Roberts A."/>
            <person name="Rossier C."/>
            <person name="Kolakofsky D."/>
            <person name="Nathanson N."/>
            <person name="Gonzalez-Scarano F."/>
        </authorList>
    </citation>
    <scope>NUCLEOTIDE SEQUENCE [LARGE SCALE GENOMIC DNA]</scope>
    <source>
        <strain evidence="2">La Crosse/original</strain>
    </source>
</reference>
<evidence type="ECO:0000256" key="1">
    <source>
        <dbReference type="SAM" id="Phobius"/>
    </source>
</evidence>
<organismHost>
    <name type="scientific">Ochlerotatus triseriatus</name>
    <name type="common">Eastern treehole mosquito</name>
    <name type="synonym">Aedes triseriatus</name>
    <dbReference type="NCBI Taxonomy" id="7162"/>
</organismHost>
<reference evidence="3" key="2">
    <citation type="journal article" date="1983" name="J. Virol.">
        <title>Comparison of the sequences and coding of La Crosse and snowshoe hare bunyavirus S RNA species.</title>
        <authorList>
            <person name="Akashi H."/>
            <person name="Bishop D.H.L."/>
        </authorList>
    </citation>
    <scope>NUCLEOTIDE SEQUENCE [LARGE SCALE GENOMIC DNA]</scope>
</reference>
<reference evidence="3" key="1">
    <citation type="journal article" date="1983" name="Cell">
        <title>Multiple leader RNAs and messenger RNAs are transcribed from the La Crosse virus small genome segment.</title>
        <authorList>
            <person name="Patterson J.L."/>
            <person name="Cabradilla C."/>
            <person name="Holloway B.P."/>
            <person name="Obijeski J.F."/>
            <person name="Kolakofsky D."/>
        </authorList>
    </citation>
    <scope>NUCLEOTIDE SEQUENCE [LARGE SCALE GENOMIC DNA]</scope>
</reference>
<organismHost>
    <name type="scientific">Cervidae</name>
    <name type="common">Deer</name>
    <dbReference type="NCBI Taxonomy" id="9850"/>
</organismHost>
<dbReference type="Proteomes" id="UP000232774">
    <property type="component" value="Genome"/>
</dbReference>
<organism evidence="2 3">
    <name type="scientific">Bunyavirus La Crosse</name>
    <dbReference type="NCBI Taxonomy" id="11577"/>
    <lineage>
        <taxon>Viruses</taxon>
        <taxon>Riboviria</taxon>
        <taxon>Orthornavirae</taxon>
        <taxon>Negarnaviricota</taxon>
        <taxon>Polyploviricotina</taxon>
        <taxon>Bunyaviricetes</taxon>
        <taxon>Elliovirales</taxon>
        <taxon>Peribunyaviridae</taxon>
        <taxon>Orthobunyavirus</taxon>
        <taxon>Orthobunyavirus lacrosseense</taxon>
    </lineage>
</organism>
<feature type="transmembrane region" description="Helical" evidence="1">
    <location>
        <begin position="12"/>
        <end position="28"/>
    </location>
</feature>
<evidence type="ECO:0000313" key="3">
    <source>
        <dbReference type="Proteomes" id="UP000232774"/>
    </source>
</evidence>
<keyword evidence="1" id="KW-1133">Transmembrane helix</keyword>
<reference evidence="3" key="3">
    <citation type="journal article" date="1987" name="J. Gen. Virol.">
        <title>The sequence of the M RNA of an isolate of La Crosse virus.</title>
        <authorList>
            <person name="Grady L.J."/>
            <person name="Sanders M.L."/>
            <person name="Campbell W.P."/>
        </authorList>
    </citation>
    <scope>NUCLEOTIDE SEQUENCE [LARGE SCALE GENOMIC DNA]</scope>
</reference>
<feature type="transmembrane region" description="Helical" evidence="1">
    <location>
        <begin position="48"/>
        <end position="67"/>
    </location>
</feature>
<evidence type="ECO:0000313" key="2">
    <source>
        <dbReference type="EMBL" id="AAA62608.1"/>
    </source>
</evidence>
<dbReference type="EMBL" id="U12396">
    <property type="protein sequence ID" value="AAA62608.1"/>
    <property type="molecule type" value="mRNA"/>
</dbReference>